<reference evidence="1" key="1">
    <citation type="journal article" date="2005" name="Environ. Microbiol.">
        <title>Genetic and functional properties of uncultivated thermophilic crenarchaeotes from a subsurface gold mine as revealed by analysis of genome fragments.</title>
        <authorList>
            <person name="Nunoura T."/>
            <person name="Hirayama H."/>
            <person name="Takami H."/>
            <person name="Oida H."/>
            <person name="Nishi S."/>
            <person name="Shimamura S."/>
            <person name="Suzuki Y."/>
            <person name="Inagaki F."/>
            <person name="Takai K."/>
            <person name="Nealson K.H."/>
            <person name="Horikoshi K."/>
        </authorList>
    </citation>
    <scope>NUCLEOTIDE SEQUENCE</scope>
</reference>
<dbReference type="AlphaFoldDB" id="H5SQ60"/>
<dbReference type="InterPro" id="IPR050490">
    <property type="entry name" value="Bact_solute-bd_prot1"/>
</dbReference>
<reference evidence="1" key="2">
    <citation type="journal article" date="2012" name="PLoS ONE">
        <title>A Deeply Branching Thermophilic Bacterium with an Ancient Acetyl-CoA Pathway Dominates a Subsurface Ecosystem.</title>
        <authorList>
            <person name="Takami H."/>
            <person name="Noguchi H."/>
            <person name="Takaki Y."/>
            <person name="Uchiyama I."/>
            <person name="Toyoda A."/>
            <person name="Nishi S."/>
            <person name="Chee G.-J."/>
            <person name="Arai W."/>
            <person name="Nunoura T."/>
            <person name="Itoh T."/>
            <person name="Hattori M."/>
            <person name="Takai K."/>
        </authorList>
    </citation>
    <scope>NUCLEOTIDE SEQUENCE</scope>
</reference>
<dbReference type="PANTHER" id="PTHR43649:SF12">
    <property type="entry name" value="DIACETYLCHITOBIOSE BINDING PROTEIN DASA"/>
    <property type="match status" value="1"/>
</dbReference>
<dbReference type="SUPFAM" id="SSF53850">
    <property type="entry name" value="Periplasmic binding protein-like II"/>
    <property type="match status" value="1"/>
</dbReference>
<accession>H5SQ60</accession>
<dbReference type="InterPro" id="IPR006059">
    <property type="entry name" value="SBP"/>
</dbReference>
<sequence length="378" mass="42139">MAHLLENQAGAFNESNPWGLQIRARAFAGLAKLQATLRQALPQVGAPQVAILLPEQAAQWAESEKLVDLESYINDPIYGLSQQEIADFYPALWNQDVSGSRHWGMPAQRSARLMLYNQSWAQELGFFRAPRSPDEFRQQACAAARASGTPHNGWYLDTHPLTTLSWIYSFDGNILEGDHYRFLSPANLSALTFLKTLFDEGCAWRNPETDPIQAFSTRQALFITLGLESLPEVARAFAAQNSRDSWKVIAFPGATSFVSQGTSYVLFKSSDAAQLAGWLFIRWMLQAENQVAMVKSSGFFPLTRSAHAALSDYATEHPAWEQAVELLEESARPAPALPSWERTKWMLGDGIEEIFRLGLESGQVSRILAELDRTVSEP</sequence>
<organism evidence="1">
    <name type="scientific">uncultured Chloroflexota bacterium</name>
    <dbReference type="NCBI Taxonomy" id="166587"/>
    <lineage>
        <taxon>Bacteria</taxon>
        <taxon>Bacillati</taxon>
        <taxon>Chloroflexota</taxon>
        <taxon>environmental samples</taxon>
    </lineage>
</organism>
<protein>
    <submittedName>
        <fullName evidence="1">sn-glycerol 3-phosphate transport system substrate-binding protein</fullName>
    </submittedName>
</protein>
<dbReference type="EMBL" id="AP011799">
    <property type="protein sequence ID" value="BAL58296.1"/>
    <property type="molecule type" value="Genomic_DNA"/>
</dbReference>
<evidence type="ECO:0000313" key="1">
    <source>
        <dbReference type="EMBL" id="BAL58296.1"/>
    </source>
</evidence>
<dbReference type="Gene3D" id="3.40.190.10">
    <property type="entry name" value="Periplasmic binding protein-like II"/>
    <property type="match status" value="1"/>
</dbReference>
<proteinExistence type="predicted"/>
<name>H5SQ60_9CHLR</name>
<dbReference type="PANTHER" id="PTHR43649">
    <property type="entry name" value="ARABINOSE-BINDING PROTEIN-RELATED"/>
    <property type="match status" value="1"/>
</dbReference>
<dbReference type="Pfam" id="PF13416">
    <property type="entry name" value="SBP_bac_8"/>
    <property type="match status" value="1"/>
</dbReference>
<gene>
    <name evidence="1" type="ORF">HGMM_F55G01C24</name>
</gene>